<keyword evidence="1" id="KW-1133">Transmembrane helix</keyword>
<keyword evidence="1" id="KW-0812">Transmembrane</keyword>
<accession>A0A549T4J3</accession>
<gene>
    <name evidence="2" type="ORF">FNA46_17385</name>
</gene>
<proteinExistence type="predicted"/>
<keyword evidence="1" id="KW-0472">Membrane</keyword>
<evidence type="ECO:0000256" key="1">
    <source>
        <dbReference type="SAM" id="Phobius"/>
    </source>
</evidence>
<reference evidence="2 3" key="1">
    <citation type="submission" date="2019-07" db="EMBL/GenBank/DDBJ databases">
        <title>Ln-dependent methylotrophs.</title>
        <authorList>
            <person name="Tani A."/>
        </authorList>
    </citation>
    <scope>NUCLEOTIDE SEQUENCE [LARGE SCALE GENOMIC DNA]</scope>
    <source>
        <strain evidence="2 3">SM12</strain>
    </source>
</reference>
<sequence length="66" mass="7283">MRIARLVLTVLAGLCLLIGLVWMGQGSGYFPYPASSFMIRQTQWIFYGGLVFLAGIGLLFASRSRP</sequence>
<dbReference type="Proteomes" id="UP000316801">
    <property type="component" value="Unassembled WGS sequence"/>
</dbReference>
<dbReference type="AlphaFoldDB" id="A0A549T4J3"/>
<evidence type="ECO:0000313" key="3">
    <source>
        <dbReference type="Proteomes" id="UP000316801"/>
    </source>
</evidence>
<dbReference type="EMBL" id="VJMG01000050">
    <property type="protein sequence ID" value="TRL36700.1"/>
    <property type="molecule type" value="Genomic_DNA"/>
</dbReference>
<keyword evidence="3" id="KW-1185">Reference proteome</keyword>
<protein>
    <submittedName>
        <fullName evidence="2">Uncharacterized protein</fullName>
    </submittedName>
</protein>
<dbReference type="RefSeq" id="WP_143126483.1">
    <property type="nucleotide sequence ID" value="NZ_VJMG01000050.1"/>
</dbReference>
<feature type="transmembrane region" description="Helical" evidence="1">
    <location>
        <begin position="42"/>
        <end position="61"/>
    </location>
</feature>
<organism evidence="2 3">
    <name type="scientific">Rhizobium straminoryzae</name>
    <dbReference type="NCBI Taxonomy" id="1387186"/>
    <lineage>
        <taxon>Bacteria</taxon>
        <taxon>Pseudomonadati</taxon>
        <taxon>Pseudomonadota</taxon>
        <taxon>Alphaproteobacteria</taxon>
        <taxon>Hyphomicrobiales</taxon>
        <taxon>Rhizobiaceae</taxon>
        <taxon>Rhizobium/Agrobacterium group</taxon>
        <taxon>Rhizobium</taxon>
    </lineage>
</organism>
<comment type="caution">
    <text evidence="2">The sequence shown here is derived from an EMBL/GenBank/DDBJ whole genome shotgun (WGS) entry which is preliminary data.</text>
</comment>
<name>A0A549T4J3_9HYPH</name>
<evidence type="ECO:0000313" key="2">
    <source>
        <dbReference type="EMBL" id="TRL36700.1"/>
    </source>
</evidence>